<keyword evidence="1" id="KW-0472">Membrane</keyword>
<protein>
    <submittedName>
        <fullName evidence="2">Membrane protein implicated in regulation of membrane protease activity</fullName>
    </submittedName>
</protein>
<keyword evidence="3" id="KW-1185">Reference proteome</keyword>
<keyword evidence="1" id="KW-0812">Transmembrane</keyword>
<keyword evidence="2" id="KW-0378">Hydrolase</keyword>
<feature type="transmembrane region" description="Helical" evidence="1">
    <location>
        <begin position="158"/>
        <end position="178"/>
    </location>
</feature>
<name>A0ABS2QEG9_9BACI</name>
<sequence>MKTNFPSHSDLQRAREVIEDLAIEHWYYDDLFSPQWWFLLIAAVLPYYLWWKVVNKERFFEIFTFGLLCSIFSILLDMIGVNLLLWDYPDKLFHFTPPLIPADVVVIPVASMLIYQFCKSWKSFFIAALALAGLFSFIFEPIFIYFHMFDLIHWKHSFSFIGFTILFLSTRLLTNSLIKGIYHSQYNGSLKEE</sequence>
<keyword evidence="1" id="KW-1133">Transmembrane helix</keyword>
<keyword evidence="2" id="KW-0645">Protease</keyword>
<dbReference type="EMBL" id="JAFBFI010000003">
    <property type="protein sequence ID" value="MBM7691552.1"/>
    <property type="molecule type" value="Genomic_DNA"/>
</dbReference>
<proteinExistence type="predicted"/>
<accession>A0ABS2QEG9</accession>
<organism evidence="2 3">
    <name type="scientific">Peribacillus deserti</name>
    <dbReference type="NCBI Taxonomy" id="673318"/>
    <lineage>
        <taxon>Bacteria</taxon>
        <taxon>Bacillati</taxon>
        <taxon>Bacillota</taxon>
        <taxon>Bacilli</taxon>
        <taxon>Bacillales</taxon>
        <taxon>Bacillaceae</taxon>
        <taxon>Peribacillus</taxon>
    </lineage>
</organism>
<feature type="transmembrane region" description="Helical" evidence="1">
    <location>
        <begin position="124"/>
        <end position="146"/>
    </location>
</feature>
<feature type="transmembrane region" description="Helical" evidence="1">
    <location>
        <begin position="62"/>
        <end position="86"/>
    </location>
</feature>
<evidence type="ECO:0000313" key="2">
    <source>
        <dbReference type="EMBL" id="MBM7691552.1"/>
    </source>
</evidence>
<dbReference type="GO" id="GO:0006508">
    <property type="term" value="P:proteolysis"/>
    <property type="evidence" value="ECO:0007669"/>
    <property type="project" value="UniProtKB-KW"/>
</dbReference>
<dbReference type="InterPro" id="IPR048147">
    <property type="entry name" value="CBO0543-like"/>
</dbReference>
<reference evidence="2 3" key="1">
    <citation type="submission" date="2021-01" db="EMBL/GenBank/DDBJ databases">
        <title>Genomic Encyclopedia of Type Strains, Phase IV (KMG-IV): sequencing the most valuable type-strain genomes for metagenomic binning, comparative biology and taxonomic classification.</title>
        <authorList>
            <person name="Goeker M."/>
        </authorList>
    </citation>
    <scope>NUCLEOTIDE SEQUENCE [LARGE SCALE GENOMIC DNA]</scope>
    <source>
        <strain evidence="2 3">DSM 105482</strain>
    </source>
</reference>
<feature type="transmembrane region" description="Helical" evidence="1">
    <location>
        <begin position="34"/>
        <end position="50"/>
    </location>
</feature>
<gene>
    <name evidence="2" type="ORF">JOC77_000959</name>
</gene>
<comment type="caution">
    <text evidence="2">The sequence shown here is derived from an EMBL/GenBank/DDBJ whole genome shotgun (WGS) entry which is preliminary data.</text>
</comment>
<dbReference type="NCBIfam" id="NF041644">
    <property type="entry name" value="CBO0543_fam"/>
    <property type="match status" value="1"/>
</dbReference>
<evidence type="ECO:0000256" key="1">
    <source>
        <dbReference type="SAM" id="Phobius"/>
    </source>
</evidence>
<dbReference type="RefSeq" id="WP_204539308.1">
    <property type="nucleotide sequence ID" value="NZ_JAFBFI010000003.1"/>
</dbReference>
<dbReference type="GO" id="GO:0008233">
    <property type="term" value="F:peptidase activity"/>
    <property type="evidence" value="ECO:0007669"/>
    <property type="project" value="UniProtKB-KW"/>
</dbReference>
<feature type="transmembrane region" description="Helical" evidence="1">
    <location>
        <begin position="98"/>
        <end position="117"/>
    </location>
</feature>
<dbReference type="Proteomes" id="UP000823486">
    <property type="component" value="Unassembled WGS sequence"/>
</dbReference>
<evidence type="ECO:0000313" key="3">
    <source>
        <dbReference type="Proteomes" id="UP000823486"/>
    </source>
</evidence>